<organism evidence="2 3">
    <name type="scientific">SAR324 cluster bacterium</name>
    <dbReference type="NCBI Taxonomy" id="2024889"/>
    <lineage>
        <taxon>Bacteria</taxon>
        <taxon>Deltaproteobacteria</taxon>
        <taxon>SAR324 cluster</taxon>
    </lineage>
</organism>
<keyword evidence="1" id="KW-0812">Transmembrane</keyword>
<gene>
    <name evidence="2" type="ORF">GYA55_12050</name>
</gene>
<protein>
    <recommendedName>
        <fullName evidence="4">Glycosyltransferase RgtA/B/C/D-like domain-containing protein</fullName>
    </recommendedName>
</protein>
<name>A0A7X9FTL1_9DELT</name>
<comment type="caution">
    <text evidence="2">The sequence shown here is derived from an EMBL/GenBank/DDBJ whole genome shotgun (WGS) entry which is preliminary data.</text>
</comment>
<accession>A0A7X9FTL1</accession>
<evidence type="ECO:0000313" key="3">
    <source>
        <dbReference type="Proteomes" id="UP000524246"/>
    </source>
</evidence>
<evidence type="ECO:0008006" key="4">
    <source>
        <dbReference type="Google" id="ProtNLM"/>
    </source>
</evidence>
<feature type="transmembrane region" description="Helical" evidence="1">
    <location>
        <begin position="56"/>
        <end position="75"/>
    </location>
</feature>
<reference evidence="2 3" key="1">
    <citation type="journal article" date="2020" name="Biotechnol. Biofuels">
        <title>New insights from the biogas microbiome by comprehensive genome-resolved metagenomics of nearly 1600 species originating from multiple anaerobic digesters.</title>
        <authorList>
            <person name="Campanaro S."/>
            <person name="Treu L."/>
            <person name="Rodriguez-R L.M."/>
            <person name="Kovalovszki A."/>
            <person name="Ziels R.M."/>
            <person name="Maus I."/>
            <person name="Zhu X."/>
            <person name="Kougias P.G."/>
            <person name="Basile A."/>
            <person name="Luo G."/>
            <person name="Schluter A."/>
            <person name="Konstantinidis K.T."/>
            <person name="Angelidaki I."/>
        </authorList>
    </citation>
    <scope>NUCLEOTIDE SEQUENCE [LARGE SCALE GENOMIC DNA]</scope>
    <source>
        <strain evidence="2">AS27yjCOA_65</strain>
    </source>
</reference>
<dbReference type="Proteomes" id="UP000524246">
    <property type="component" value="Unassembled WGS sequence"/>
</dbReference>
<sequence>MLITTDGEDYLKYANLIGSHSFEEINPYNKVILRSPLYPWLIAFATSLGWEELEAVRALHISVAFLSLVAIALLLRPVMHPLITIPCAALPLIQGRVFYFSVLTE</sequence>
<dbReference type="EMBL" id="JAAZON010000547">
    <property type="protein sequence ID" value="NMC63886.1"/>
    <property type="molecule type" value="Genomic_DNA"/>
</dbReference>
<evidence type="ECO:0000256" key="1">
    <source>
        <dbReference type="SAM" id="Phobius"/>
    </source>
</evidence>
<proteinExistence type="predicted"/>
<dbReference type="AlphaFoldDB" id="A0A7X9FTL1"/>
<evidence type="ECO:0000313" key="2">
    <source>
        <dbReference type="EMBL" id="NMC63886.1"/>
    </source>
</evidence>
<keyword evidence="1" id="KW-1133">Transmembrane helix</keyword>
<keyword evidence="1" id="KW-0472">Membrane</keyword>